<gene>
    <name evidence="4" type="primary">afr</name>
    <name evidence="4" type="ORF">OCOJLMKI_1327</name>
</gene>
<proteinExistence type="predicted"/>
<protein>
    <submittedName>
        <fullName evidence="4">1,5-anhydro-D-fructose reductase</fullName>
    </submittedName>
</protein>
<feature type="domain" description="Gfo/Idh/MocA-like oxidoreductase N-terminal" evidence="2">
    <location>
        <begin position="6"/>
        <end position="118"/>
    </location>
</feature>
<dbReference type="SUPFAM" id="SSF55347">
    <property type="entry name" value="Glyceraldehyde-3-phosphate dehydrogenase-like, C-terminal domain"/>
    <property type="match status" value="1"/>
</dbReference>
<evidence type="ECO:0000256" key="1">
    <source>
        <dbReference type="ARBA" id="ARBA00023002"/>
    </source>
</evidence>
<dbReference type="InterPro" id="IPR050463">
    <property type="entry name" value="Gfo/Idh/MocA_oxidrdct_glycsds"/>
</dbReference>
<evidence type="ECO:0000313" key="5">
    <source>
        <dbReference type="Proteomes" id="UP001055125"/>
    </source>
</evidence>
<evidence type="ECO:0000259" key="3">
    <source>
        <dbReference type="Pfam" id="PF22725"/>
    </source>
</evidence>
<evidence type="ECO:0000313" key="4">
    <source>
        <dbReference type="EMBL" id="GJD94126.1"/>
    </source>
</evidence>
<dbReference type="InterPro" id="IPR055170">
    <property type="entry name" value="GFO_IDH_MocA-like_dom"/>
</dbReference>
<organism evidence="4 5">
    <name type="scientific">Methylobacterium iners</name>
    <dbReference type="NCBI Taxonomy" id="418707"/>
    <lineage>
        <taxon>Bacteria</taxon>
        <taxon>Pseudomonadati</taxon>
        <taxon>Pseudomonadota</taxon>
        <taxon>Alphaproteobacteria</taxon>
        <taxon>Hyphomicrobiales</taxon>
        <taxon>Methylobacteriaceae</taxon>
        <taxon>Methylobacterium</taxon>
    </lineage>
</organism>
<accession>A0ABQ4RTL6</accession>
<reference evidence="4" key="2">
    <citation type="submission" date="2021-08" db="EMBL/GenBank/DDBJ databases">
        <authorList>
            <person name="Tani A."/>
            <person name="Ola A."/>
            <person name="Ogura Y."/>
            <person name="Katsura K."/>
            <person name="Hayashi T."/>
        </authorList>
    </citation>
    <scope>NUCLEOTIDE SEQUENCE</scope>
    <source>
        <strain evidence="4">DSM 19015</strain>
    </source>
</reference>
<dbReference type="Pfam" id="PF22725">
    <property type="entry name" value="GFO_IDH_MocA_C3"/>
    <property type="match status" value="1"/>
</dbReference>
<reference evidence="4" key="1">
    <citation type="journal article" date="2021" name="Front. Microbiol.">
        <title>Comprehensive Comparative Genomics and Phenotyping of Methylobacterium Species.</title>
        <authorList>
            <person name="Alessa O."/>
            <person name="Ogura Y."/>
            <person name="Fujitani Y."/>
            <person name="Takami H."/>
            <person name="Hayashi T."/>
            <person name="Sahin N."/>
            <person name="Tani A."/>
        </authorList>
    </citation>
    <scope>NUCLEOTIDE SEQUENCE</scope>
    <source>
        <strain evidence="4">DSM 19015</strain>
    </source>
</reference>
<dbReference type="RefSeq" id="WP_238243312.1">
    <property type="nucleotide sequence ID" value="NZ_BPQP01000019.1"/>
</dbReference>
<keyword evidence="1" id="KW-0560">Oxidoreductase</keyword>
<evidence type="ECO:0000259" key="2">
    <source>
        <dbReference type="Pfam" id="PF01408"/>
    </source>
</evidence>
<dbReference type="SUPFAM" id="SSF51735">
    <property type="entry name" value="NAD(P)-binding Rossmann-fold domains"/>
    <property type="match status" value="1"/>
</dbReference>
<dbReference type="Gene3D" id="3.40.50.720">
    <property type="entry name" value="NAD(P)-binding Rossmann-like Domain"/>
    <property type="match status" value="1"/>
</dbReference>
<sequence>MGDAVGWGIVGFGWVARDYMAPGIREAGHRLVAVCDASETSRGAAEDAGARAYATLPELIADPEVEAVYVATPNHVHREAVEALAAAGKAVLCEKPMAAGLADAEAMAEAVSRSGILYGTAFDQRHHPGHRVMRAMVREGRLGTLTAIRIVYACWLDRGWTSLKGEDNWRIDPAKAGGGALMDLAPHGIDLIDFLAGEPIAEIAALTQARAQDYAVDDGALLIGRTEAGVLASLHVAYNCPDVLPRRRLELVGTGGMLVAVDTMGQVSGGSLTFTDGTSGASEEIAFDAQASPFTEQVRAFGSALRRPEERAAYSAERDLHTMRLLAAAYGSGA</sequence>
<dbReference type="PANTHER" id="PTHR43818">
    <property type="entry name" value="BCDNA.GH03377"/>
    <property type="match status" value="1"/>
</dbReference>
<name>A0ABQ4RTL6_9HYPH</name>
<dbReference type="Proteomes" id="UP001055125">
    <property type="component" value="Unassembled WGS sequence"/>
</dbReference>
<feature type="domain" description="GFO/IDH/MocA-like oxidoreductase" evidence="3">
    <location>
        <begin position="131"/>
        <end position="258"/>
    </location>
</feature>
<dbReference type="Gene3D" id="3.30.360.10">
    <property type="entry name" value="Dihydrodipicolinate Reductase, domain 2"/>
    <property type="match status" value="1"/>
</dbReference>
<dbReference type="InterPro" id="IPR036291">
    <property type="entry name" value="NAD(P)-bd_dom_sf"/>
</dbReference>
<dbReference type="Pfam" id="PF01408">
    <property type="entry name" value="GFO_IDH_MocA"/>
    <property type="match status" value="1"/>
</dbReference>
<keyword evidence="5" id="KW-1185">Reference proteome</keyword>
<dbReference type="PANTHER" id="PTHR43818:SF11">
    <property type="entry name" value="BCDNA.GH03377"/>
    <property type="match status" value="1"/>
</dbReference>
<dbReference type="InterPro" id="IPR000683">
    <property type="entry name" value="Gfo/Idh/MocA-like_OxRdtase_N"/>
</dbReference>
<comment type="caution">
    <text evidence="4">The sequence shown here is derived from an EMBL/GenBank/DDBJ whole genome shotgun (WGS) entry which is preliminary data.</text>
</comment>
<dbReference type="EMBL" id="BPQP01000019">
    <property type="protein sequence ID" value="GJD94126.1"/>
    <property type="molecule type" value="Genomic_DNA"/>
</dbReference>